<proteinExistence type="predicted"/>
<dbReference type="EMBL" id="AQHN01000090">
    <property type="protein sequence ID" value="ENN83976.1"/>
    <property type="molecule type" value="Genomic_DNA"/>
</dbReference>
<sequence>MAAISHFTRSAGLAASADFTTTIIMAGTVIADTIMADGTAVMDTGGIMASRISRTTDDHADSKTAPDGAAL</sequence>
<comment type="caution">
    <text evidence="2">The sequence shown here is derived from an EMBL/GenBank/DDBJ whole genome shotgun (WGS) entry which is preliminary data.</text>
</comment>
<feature type="compositionally biased region" description="Basic and acidic residues" evidence="1">
    <location>
        <begin position="54"/>
        <end position="64"/>
    </location>
</feature>
<name>N6UT57_9HYPH</name>
<feature type="region of interest" description="Disordered" evidence="1">
    <location>
        <begin position="52"/>
        <end position="71"/>
    </location>
</feature>
<accession>N6UT57</accession>
<dbReference type="AlphaFoldDB" id="N6UT57"/>
<evidence type="ECO:0000313" key="3">
    <source>
        <dbReference type="Proteomes" id="UP000012429"/>
    </source>
</evidence>
<reference evidence="2 3" key="1">
    <citation type="journal article" date="2012" name="BMC Genomics">
        <title>Genomic basis of broad host range and environmental adaptability of Rhizobium tropici CIAT 899 and Rhizobium sp. PRF 81 which are used in inoculants for common bean (Phaseolus vulgaris L.).</title>
        <authorList>
            <person name="Ormeno-Orrillo E."/>
            <person name="Menna P."/>
            <person name="Almeida L.G."/>
            <person name="Ollero F.J."/>
            <person name="Nicolas M.F."/>
            <person name="Pains Rodrigues E."/>
            <person name="Shigueyoshi Nakatani A."/>
            <person name="Silva Batista J.S."/>
            <person name="Oliveira Chueire L.M."/>
            <person name="Souza R.C."/>
            <person name="Ribeiro Vasconcelos A.T."/>
            <person name="Megias M."/>
            <person name="Hungria M."/>
            <person name="Martinez-Romero E."/>
        </authorList>
    </citation>
    <scope>NUCLEOTIDE SEQUENCE [LARGE SCALE GENOMIC DNA]</scope>
    <source>
        <strain evidence="2 3">PRF 81</strain>
    </source>
</reference>
<evidence type="ECO:0000313" key="2">
    <source>
        <dbReference type="EMBL" id="ENN83976.1"/>
    </source>
</evidence>
<evidence type="ECO:0000256" key="1">
    <source>
        <dbReference type="SAM" id="MobiDB-lite"/>
    </source>
</evidence>
<keyword evidence="3" id="KW-1185">Reference proteome</keyword>
<gene>
    <name evidence="2" type="ORF">RHSP_70442</name>
</gene>
<organism evidence="2 3">
    <name type="scientific">Rhizobium freirei PRF 81</name>
    <dbReference type="NCBI Taxonomy" id="363754"/>
    <lineage>
        <taxon>Bacteria</taxon>
        <taxon>Pseudomonadati</taxon>
        <taxon>Pseudomonadota</taxon>
        <taxon>Alphaproteobacteria</taxon>
        <taxon>Hyphomicrobiales</taxon>
        <taxon>Rhizobiaceae</taxon>
        <taxon>Rhizobium/Agrobacterium group</taxon>
        <taxon>Rhizobium</taxon>
    </lineage>
</organism>
<protein>
    <submittedName>
        <fullName evidence="2">Uncharacterized protein</fullName>
    </submittedName>
</protein>
<dbReference type="Proteomes" id="UP000012429">
    <property type="component" value="Unassembled WGS sequence"/>
</dbReference>